<proteinExistence type="predicted"/>
<reference evidence="3" key="2">
    <citation type="submission" date="2015-01" db="EMBL/GenBank/DDBJ databases">
        <title>Evolutionary Origins and Diversification of the Mycorrhizal Mutualists.</title>
        <authorList>
            <consortium name="DOE Joint Genome Institute"/>
            <consortium name="Mycorrhizal Genomics Consortium"/>
            <person name="Kohler A."/>
            <person name="Kuo A."/>
            <person name="Nagy L.G."/>
            <person name="Floudas D."/>
            <person name="Copeland A."/>
            <person name="Barry K.W."/>
            <person name="Cichocki N."/>
            <person name="Veneault-Fourrey C."/>
            <person name="LaButti K."/>
            <person name="Lindquist E.A."/>
            <person name="Lipzen A."/>
            <person name="Lundell T."/>
            <person name="Morin E."/>
            <person name="Murat C."/>
            <person name="Riley R."/>
            <person name="Ohm R."/>
            <person name="Sun H."/>
            <person name="Tunlid A."/>
            <person name="Henrissat B."/>
            <person name="Grigoriev I.V."/>
            <person name="Hibbett D.S."/>
            <person name="Martin F."/>
        </authorList>
    </citation>
    <scope>NUCLEOTIDE SEQUENCE [LARGE SCALE GENOMIC DNA]</scope>
    <source>
        <strain evidence="3">Foug A</strain>
    </source>
</reference>
<feature type="compositionally biased region" description="Low complexity" evidence="1">
    <location>
        <begin position="53"/>
        <end position="66"/>
    </location>
</feature>
<evidence type="ECO:0000256" key="1">
    <source>
        <dbReference type="SAM" id="MobiDB-lite"/>
    </source>
</evidence>
<feature type="region of interest" description="Disordered" evidence="1">
    <location>
        <begin position="93"/>
        <end position="175"/>
    </location>
</feature>
<reference evidence="2 3" key="1">
    <citation type="submission" date="2014-04" db="EMBL/GenBank/DDBJ databases">
        <authorList>
            <consortium name="DOE Joint Genome Institute"/>
            <person name="Kuo A."/>
            <person name="Kohler A."/>
            <person name="Nagy L.G."/>
            <person name="Floudas D."/>
            <person name="Copeland A."/>
            <person name="Barry K.W."/>
            <person name="Cichocki N."/>
            <person name="Veneault-Fourrey C."/>
            <person name="LaButti K."/>
            <person name="Lindquist E.A."/>
            <person name="Lipzen A."/>
            <person name="Lundell T."/>
            <person name="Morin E."/>
            <person name="Murat C."/>
            <person name="Sun H."/>
            <person name="Tunlid A."/>
            <person name="Henrissat B."/>
            <person name="Grigoriev I.V."/>
            <person name="Hibbett D.S."/>
            <person name="Martin F."/>
            <person name="Nordberg H.P."/>
            <person name="Cantor M.N."/>
            <person name="Hua S.X."/>
        </authorList>
    </citation>
    <scope>NUCLEOTIDE SEQUENCE [LARGE SCALE GENOMIC DNA]</scope>
    <source>
        <strain evidence="2 3">Foug A</strain>
    </source>
</reference>
<organism evidence="2 3">
    <name type="scientific">Scleroderma citrinum Foug A</name>
    <dbReference type="NCBI Taxonomy" id="1036808"/>
    <lineage>
        <taxon>Eukaryota</taxon>
        <taxon>Fungi</taxon>
        <taxon>Dikarya</taxon>
        <taxon>Basidiomycota</taxon>
        <taxon>Agaricomycotina</taxon>
        <taxon>Agaricomycetes</taxon>
        <taxon>Agaricomycetidae</taxon>
        <taxon>Boletales</taxon>
        <taxon>Sclerodermatineae</taxon>
        <taxon>Sclerodermataceae</taxon>
        <taxon>Scleroderma</taxon>
    </lineage>
</organism>
<dbReference type="OrthoDB" id="4072855at2759"/>
<dbReference type="Proteomes" id="UP000053989">
    <property type="component" value="Unassembled WGS sequence"/>
</dbReference>
<dbReference type="EMBL" id="KN822170">
    <property type="protein sequence ID" value="KIM53808.1"/>
    <property type="molecule type" value="Genomic_DNA"/>
</dbReference>
<sequence length="214" mass="23629">MSSQTKRTLTDEAHTARCTSGFQRRDDLPSDYTASIRNASMRARKMVMEGYRSPPSSSTTQQYSSPVKESTSASPAVCSTLSANEVLRQVFPLTTPGSGGYIPLPSPSKRRHKVEPDDVNVDPSSVDRQSTDQDEIMEGINAGEKMDVERPIKPLRRSVRSTKVESSHLIPHRLSKTPEVTDIDLIQEQDAAVSDRTGHTEDVFLELQSNTAPQ</sequence>
<accession>A0A0C2YVZ8</accession>
<keyword evidence="3" id="KW-1185">Reference proteome</keyword>
<gene>
    <name evidence="2" type="ORF">SCLCIDRAFT_1222521</name>
</gene>
<feature type="region of interest" description="Disordered" evidence="1">
    <location>
        <begin position="1"/>
        <end position="74"/>
    </location>
</feature>
<evidence type="ECO:0000313" key="2">
    <source>
        <dbReference type="EMBL" id="KIM53808.1"/>
    </source>
</evidence>
<dbReference type="AlphaFoldDB" id="A0A0C2YVZ8"/>
<dbReference type="HOGENOM" id="CLU_114633_0_0_1"/>
<name>A0A0C2YVZ8_9AGAM</name>
<protein>
    <submittedName>
        <fullName evidence="2">Uncharacterized protein</fullName>
    </submittedName>
</protein>
<dbReference type="InParanoid" id="A0A0C2YVZ8"/>
<evidence type="ECO:0000313" key="3">
    <source>
        <dbReference type="Proteomes" id="UP000053989"/>
    </source>
</evidence>